<dbReference type="Proteomes" id="UP000728185">
    <property type="component" value="Unassembled WGS sequence"/>
</dbReference>
<proteinExistence type="predicted"/>
<dbReference type="AlphaFoldDB" id="A0A8E0VNH3"/>
<feature type="signal peptide" evidence="1">
    <location>
        <begin position="1"/>
        <end position="22"/>
    </location>
</feature>
<protein>
    <submittedName>
        <fullName evidence="2">Uncharacterized protein</fullName>
    </submittedName>
</protein>
<keyword evidence="3" id="KW-1185">Reference proteome</keyword>
<gene>
    <name evidence="2" type="ORF">FBUS_05529</name>
</gene>
<feature type="chain" id="PRO_5034452276" evidence="1">
    <location>
        <begin position="23"/>
        <end position="103"/>
    </location>
</feature>
<dbReference type="EMBL" id="LUCM01001605">
    <property type="protein sequence ID" value="KAA0198623.1"/>
    <property type="molecule type" value="Genomic_DNA"/>
</dbReference>
<accession>A0A8E0VNH3</accession>
<sequence>MLHAKLLLTVVTFALVLHSSRAQTFSECVPLIKKSVDRCFSMGIKYSRCDKKVFDPTGCNACPHCVRLKDLCLIRDLGRPELAGCAQAKSMRCSLKRKYGQQC</sequence>
<reference evidence="2" key="1">
    <citation type="submission" date="2019-05" db="EMBL/GenBank/DDBJ databases">
        <title>Annotation for the trematode Fasciolopsis buski.</title>
        <authorList>
            <person name="Choi Y.-J."/>
        </authorList>
    </citation>
    <scope>NUCLEOTIDE SEQUENCE</scope>
    <source>
        <strain evidence="2">HT</strain>
        <tissue evidence="2">Whole worm</tissue>
    </source>
</reference>
<evidence type="ECO:0000313" key="3">
    <source>
        <dbReference type="Proteomes" id="UP000728185"/>
    </source>
</evidence>
<evidence type="ECO:0000256" key="1">
    <source>
        <dbReference type="SAM" id="SignalP"/>
    </source>
</evidence>
<evidence type="ECO:0000313" key="2">
    <source>
        <dbReference type="EMBL" id="KAA0198623.1"/>
    </source>
</evidence>
<dbReference type="OrthoDB" id="10381101at2759"/>
<keyword evidence="1" id="KW-0732">Signal</keyword>
<organism evidence="2 3">
    <name type="scientific">Fasciolopsis buskii</name>
    <dbReference type="NCBI Taxonomy" id="27845"/>
    <lineage>
        <taxon>Eukaryota</taxon>
        <taxon>Metazoa</taxon>
        <taxon>Spiralia</taxon>
        <taxon>Lophotrochozoa</taxon>
        <taxon>Platyhelminthes</taxon>
        <taxon>Trematoda</taxon>
        <taxon>Digenea</taxon>
        <taxon>Plagiorchiida</taxon>
        <taxon>Echinostomata</taxon>
        <taxon>Echinostomatoidea</taxon>
        <taxon>Fasciolidae</taxon>
        <taxon>Fasciolopsis</taxon>
    </lineage>
</organism>
<name>A0A8E0VNH3_9TREM</name>
<comment type="caution">
    <text evidence="2">The sequence shown here is derived from an EMBL/GenBank/DDBJ whole genome shotgun (WGS) entry which is preliminary data.</text>
</comment>